<accession>A0ABP7HJ30</accession>
<dbReference type="EMBL" id="BAAAZR010000001">
    <property type="protein sequence ID" value="GAA3793837.1"/>
    <property type="molecule type" value="Genomic_DNA"/>
</dbReference>
<sequence>MAETVGGDHAERLSEREDLGHIRIFLAMLDAHLPLMAESMAETDVTHNEMTISLNSRGRACVLLWPNP</sequence>
<protein>
    <submittedName>
        <fullName evidence="1">Uncharacterized protein</fullName>
    </submittedName>
</protein>
<comment type="caution">
    <text evidence="1">The sequence shown here is derived from an EMBL/GenBank/DDBJ whole genome shotgun (WGS) entry which is preliminary data.</text>
</comment>
<keyword evidence="2" id="KW-1185">Reference proteome</keyword>
<gene>
    <name evidence="1" type="ORF">GCM10022226_11400</name>
</gene>
<proteinExistence type="predicted"/>
<evidence type="ECO:0000313" key="1">
    <source>
        <dbReference type="EMBL" id="GAA3793837.1"/>
    </source>
</evidence>
<reference evidence="2" key="1">
    <citation type="journal article" date="2019" name="Int. J. Syst. Evol. Microbiol.">
        <title>The Global Catalogue of Microorganisms (GCM) 10K type strain sequencing project: providing services to taxonomists for standard genome sequencing and annotation.</title>
        <authorList>
            <consortium name="The Broad Institute Genomics Platform"/>
            <consortium name="The Broad Institute Genome Sequencing Center for Infectious Disease"/>
            <person name="Wu L."/>
            <person name="Ma J."/>
        </authorList>
    </citation>
    <scope>NUCLEOTIDE SEQUENCE [LARGE SCALE GENOMIC DNA]</scope>
    <source>
        <strain evidence="2">JCM 16908</strain>
    </source>
</reference>
<organism evidence="1 2">
    <name type="scientific">Sphaerisporangium flaviroseum</name>
    <dbReference type="NCBI Taxonomy" id="509199"/>
    <lineage>
        <taxon>Bacteria</taxon>
        <taxon>Bacillati</taxon>
        <taxon>Actinomycetota</taxon>
        <taxon>Actinomycetes</taxon>
        <taxon>Streptosporangiales</taxon>
        <taxon>Streptosporangiaceae</taxon>
        <taxon>Sphaerisporangium</taxon>
    </lineage>
</organism>
<evidence type="ECO:0000313" key="2">
    <source>
        <dbReference type="Proteomes" id="UP001500888"/>
    </source>
</evidence>
<name>A0ABP7HJ30_9ACTN</name>
<dbReference type="Proteomes" id="UP001500888">
    <property type="component" value="Unassembled WGS sequence"/>
</dbReference>